<protein>
    <submittedName>
        <fullName evidence="2">NAD(P)H-binding protein</fullName>
    </submittedName>
</protein>
<dbReference type="PANTHER" id="PTHR48079">
    <property type="entry name" value="PROTEIN YEEZ"/>
    <property type="match status" value="1"/>
</dbReference>
<dbReference type="GO" id="GO:0004029">
    <property type="term" value="F:aldehyde dehydrogenase (NAD+) activity"/>
    <property type="evidence" value="ECO:0007669"/>
    <property type="project" value="TreeGrafter"/>
</dbReference>
<dbReference type="Pfam" id="PF13460">
    <property type="entry name" value="NAD_binding_10"/>
    <property type="match status" value="1"/>
</dbReference>
<dbReference type="KEGG" id="nva:G3M78_04740"/>
<reference evidence="3" key="1">
    <citation type="submission" date="2020-02" db="EMBL/GenBank/DDBJ databases">
        <title>Genomic and physiological characterization of two novel Nitrospinaceae genera.</title>
        <authorList>
            <person name="Mueller A.J."/>
            <person name="Jung M.-Y."/>
            <person name="Strachan C.R."/>
            <person name="Herbold C.W."/>
            <person name="Kirkegaard R.H."/>
            <person name="Daims H."/>
        </authorList>
    </citation>
    <scope>NUCLEOTIDE SEQUENCE [LARGE SCALE GENOMIC DNA]</scope>
</reference>
<dbReference type="InterPro" id="IPR036291">
    <property type="entry name" value="NAD(P)-bd_dom_sf"/>
</dbReference>
<dbReference type="EMBL" id="CP048620">
    <property type="protein sequence ID" value="QPJ64733.1"/>
    <property type="molecule type" value="Genomic_DNA"/>
</dbReference>
<dbReference type="AlphaFoldDB" id="A0A7T0C1C1"/>
<proteinExistence type="predicted"/>
<evidence type="ECO:0000313" key="2">
    <source>
        <dbReference type="EMBL" id="QPJ64733.1"/>
    </source>
</evidence>
<feature type="domain" description="NAD(P)-binding" evidence="1">
    <location>
        <begin position="12"/>
        <end position="140"/>
    </location>
</feature>
<dbReference type="Proteomes" id="UP000594464">
    <property type="component" value="Chromosome"/>
</dbReference>
<organism evidence="2 3">
    <name type="scientific">Candidatus Nitrohelix vancouverensis</name>
    <dbReference type="NCBI Taxonomy" id="2705534"/>
    <lineage>
        <taxon>Bacteria</taxon>
        <taxon>Pseudomonadati</taxon>
        <taxon>Nitrospinota/Tectimicrobiota group</taxon>
        <taxon>Nitrospinota</taxon>
        <taxon>Nitrospinia</taxon>
        <taxon>Nitrospinales</taxon>
        <taxon>Nitrospinaceae</taxon>
        <taxon>Candidatus Nitrohelix</taxon>
    </lineage>
</organism>
<dbReference type="InterPro" id="IPR051783">
    <property type="entry name" value="NAD(P)-dependent_oxidoreduct"/>
</dbReference>
<evidence type="ECO:0000259" key="1">
    <source>
        <dbReference type="Pfam" id="PF13460"/>
    </source>
</evidence>
<dbReference type="GO" id="GO:0005737">
    <property type="term" value="C:cytoplasm"/>
    <property type="evidence" value="ECO:0007669"/>
    <property type="project" value="TreeGrafter"/>
</dbReference>
<dbReference type="InterPro" id="IPR016040">
    <property type="entry name" value="NAD(P)-bd_dom"/>
</dbReference>
<name>A0A7T0C1C1_9BACT</name>
<evidence type="ECO:0000313" key="3">
    <source>
        <dbReference type="Proteomes" id="UP000594464"/>
    </source>
</evidence>
<accession>A0A7T0C1C1</accession>
<dbReference type="Gene3D" id="3.40.50.720">
    <property type="entry name" value="NAD(P)-binding Rossmann-like Domain"/>
    <property type="match status" value="1"/>
</dbReference>
<dbReference type="PANTHER" id="PTHR48079:SF6">
    <property type="entry name" value="NAD(P)-BINDING DOMAIN-CONTAINING PROTEIN-RELATED"/>
    <property type="match status" value="1"/>
</dbReference>
<sequence length="305" mass="33678">MDAAKLKVLVTGATGYVGGQLLKRLSASQFEIRCLVRDPKKIRDPLPGSVSVEQGDLLSYDSVAKSLQGIDVAFYLVHSMDSKSEFQQLESEAAENFAKAAAQNGVKRIIYLGALTAENEADLSPHLQSRKDVGDLLRKSGAQVFEFQASIVLGAGSLSYEMIKALSERLPIMIMPRWVSVKAQPICIKDALDYLVQAIDLKMEGNQTFEIGGPDQVSYKELMQEYSRQRGLRRLFISVPVLTPWLSSLWLALVTPVYATVGKKLILSIKTPTLVKNDRPRQIFKNIEPMSVTDAIAYALKSNPS</sequence>
<dbReference type="SUPFAM" id="SSF51735">
    <property type="entry name" value="NAD(P)-binding Rossmann-fold domains"/>
    <property type="match status" value="1"/>
</dbReference>
<gene>
    <name evidence="2" type="ORF">G3M78_04740</name>
</gene>